<sequence>MEAVKSVSFEVDEGEIFGFLGPNGAGKTTTINVLCTLLNPTGGSASVNGYDVVKQRNEVRRSIGLVFQESTLDEYLTAEQNLLFHSYAYGVSKDIREQRMKDLLDLVDLWDRRKGKTRTYSGGMKRRLEIVRGLIHHPRVLFLDEPTLGLDPQTRRYIWDYVKDIRTKENLTIFLTTHYMDEAEHCDRIAVIDNGNIVAIDTPEKLKDNVGGDLVMVRASDNEAASKELVENWSLKPETQDGLVKFSVPKGEEFLPEFVRKFRGELLSINVRRPTLDDVFLSLTGRDIRDEEVDESAQLKQSLKYRHR</sequence>
<dbReference type="AlphaFoldDB" id="A0A382EZI3"/>
<dbReference type="GO" id="GO:0005886">
    <property type="term" value="C:plasma membrane"/>
    <property type="evidence" value="ECO:0007669"/>
    <property type="project" value="UniProtKB-SubCell"/>
</dbReference>
<proteinExistence type="inferred from homology"/>
<evidence type="ECO:0000313" key="7">
    <source>
        <dbReference type="EMBL" id="SVB55524.1"/>
    </source>
</evidence>
<reference evidence="7" key="1">
    <citation type="submission" date="2018-05" db="EMBL/GenBank/DDBJ databases">
        <authorList>
            <person name="Lanie J.A."/>
            <person name="Ng W.-L."/>
            <person name="Kazmierczak K.M."/>
            <person name="Andrzejewski T.M."/>
            <person name="Davidsen T.M."/>
            <person name="Wayne K.J."/>
            <person name="Tettelin H."/>
            <person name="Glass J.I."/>
            <person name="Rusch D."/>
            <person name="Podicherti R."/>
            <person name="Tsui H.-C.T."/>
            <person name="Winkler M.E."/>
        </authorList>
    </citation>
    <scope>NUCLEOTIDE SEQUENCE</scope>
</reference>
<dbReference type="SUPFAM" id="SSF52540">
    <property type="entry name" value="P-loop containing nucleoside triphosphate hydrolases"/>
    <property type="match status" value="1"/>
</dbReference>
<keyword evidence="4" id="KW-0067">ATP-binding</keyword>
<evidence type="ECO:0000256" key="4">
    <source>
        <dbReference type="ARBA" id="ARBA00022840"/>
    </source>
</evidence>
<accession>A0A382EZI3</accession>
<evidence type="ECO:0000256" key="3">
    <source>
        <dbReference type="ARBA" id="ARBA00022741"/>
    </source>
</evidence>
<dbReference type="PROSITE" id="PS50893">
    <property type="entry name" value="ABC_TRANSPORTER_2"/>
    <property type="match status" value="1"/>
</dbReference>
<comment type="similarity">
    <text evidence="5">Belongs to the ABC transporter superfamily. Drug exporter-1 (DrugE1) (TC 3.A.1.105) family.</text>
</comment>
<dbReference type="PANTHER" id="PTHR42711">
    <property type="entry name" value="ABC TRANSPORTER ATP-BINDING PROTEIN"/>
    <property type="match status" value="1"/>
</dbReference>
<dbReference type="Gene3D" id="3.40.50.300">
    <property type="entry name" value="P-loop containing nucleotide triphosphate hydrolases"/>
    <property type="match status" value="1"/>
</dbReference>
<dbReference type="InterPro" id="IPR003593">
    <property type="entry name" value="AAA+_ATPase"/>
</dbReference>
<feature type="domain" description="ABC transporter" evidence="6">
    <location>
        <begin position="1"/>
        <end position="219"/>
    </location>
</feature>
<dbReference type="Pfam" id="PF00005">
    <property type="entry name" value="ABC_tran"/>
    <property type="match status" value="1"/>
</dbReference>
<organism evidence="7">
    <name type="scientific">marine metagenome</name>
    <dbReference type="NCBI Taxonomy" id="408172"/>
    <lineage>
        <taxon>unclassified sequences</taxon>
        <taxon>metagenomes</taxon>
        <taxon>ecological metagenomes</taxon>
    </lineage>
</organism>
<dbReference type="InterPro" id="IPR003439">
    <property type="entry name" value="ABC_transporter-like_ATP-bd"/>
</dbReference>
<dbReference type="PANTHER" id="PTHR42711:SF5">
    <property type="entry name" value="ABC TRANSPORTER ATP-BINDING PROTEIN NATA"/>
    <property type="match status" value="1"/>
</dbReference>
<evidence type="ECO:0000256" key="1">
    <source>
        <dbReference type="ARBA" id="ARBA00004413"/>
    </source>
</evidence>
<keyword evidence="3" id="KW-0547">Nucleotide-binding</keyword>
<evidence type="ECO:0000256" key="5">
    <source>
        <dbReference type="ARBA" id="ARBA00049985"/>
    </source>
</evidence>
<dbReference type="InterPro" id="IPR005894">
    <property type="entry name" value="DrrA"/>
</dbReference>
<dbReference type="EMBL" id="UINC01046915">
    <property type="protein sequence ID" value="SVB55524.1"/>
    <property type="molecule type" value="Genomic_DNA"/>
</dbReference>
<protein>
    <recommendedName>
        <fullName evidence="6">ABC transporter domain-containing protein</fullName>
    </recommendedName>
</protein>
<dbReference type="NCBIfam" id="TIGR01188">
    <property type="entry name" value="drrA"/>
    <property type="match status" value="1"/>
</dbReference>
<dbReference type="PROSITE" id="PS00211">
    <property type="entry name" value="ABC_TRANSPORTER_1"/>
    <property type="match status" value="1"/>
</dbReference>
<name>A0A382EZI3_9ZZZZ</name>
<dbReference type="GO" id="GO:1900753">
    <property type="term" value="P:doxorubicin transport"/>
    <property type="evidence" value="ECO:0007669"/>
    <property type="project" value="InterPro"/>
</dbReference>
<dbReference type="GO" id="GO:0005524">
    <property type="term" value="F:ATP binding"/>
    <property type="evidence" value="ECO:0007669"/>
    <property type="project" value="UniProtKB-KW"/>
</dbReference>
<dbReference type="InterPro" id="IPR027417">
    <property type="entry name" value="P-loop_NTPase"/>
</dbReference>
<comment type="subcellular location">
    <subcellularLocation>
        <location evidence="1">Cell membrane</location>
        <topology evidence="1">Peripheral membrane protein</topology>
        <orientation evidence="1">Cytoplasmic side</orientation>
    </subcellularLocation>
</comment>
<dbReference type="InterPro" id="IPR050763">
    <property type="entry name" value="ABC_transporter_ATP-binding"/>
</dbReference>
<dbReference type="GO" id="GO:0043215">
    <property type="term" value="P:daunorubicin transport"/>
    <property type="evidence" value="ECO:0007669"/>
    <property type="project" value="InterPro"/>
</dbReference>
<dbReference type="InterPro" id="IPR017871">
    <property type="entry name" value="ABC_transporter-like_CS"/>
</dbReference>
<dbReference type="GO" id="GO:0016887">
    <property type="term" value="F:ATP hydrolysis activity"/>
    <property type="evidence" value="ECO:0007669"/>
    <property type="project" value="InterPro"/>
</dbReference>
<keyword evidence="2" id="KW-0813">Transport</keyword>
<gene>
    <name evidence="7" type="ORF">METZ01_LOCUS208378</name>
</gene>
<dbReference type="SMART" id="SM00382">
    <property type="entry name" value="AAA"/>
    <property type="match status" value="1"/>
</dbReference>
<evidence type="ECO:0000259" key="6">
    <source>
        <dbReference type="PROSITE" id="PS50893"/>
    </source>
</evidence>
<evidence type="ECO:0000256" key="2">
    <source>
        <dbReference type="ARBA" id="ARBA00022448"/>
    </source>
</evidence>